<dbReference type="InterPro" id="IPR016032">
    <property type="entry name" value="Sig_transdc_resp-reg_C-effctor"/>
</dbReference>
<evidence type="ECO:0000256" key="3">
    <source>
        <dbReference type="ARBA" id="ARBA00023125"/>
    </source>
</evidence>
<dbReference type="InterPro" id="IPR011006">
    <property type="entry name" value="CheY-like_superfamily"/>
</dbReference>
<evidence type="ECO:0000259" key="6">
    <source>
        <dbReference type="PROSITE" id="PS50043"/>
    </source>
</evidence>
<protein>
    <recommendedName>
        <fullName evidence="10">LuxR family DNA-binding response regulator</fullName>
    </recommendedName>
</protein>
<evidence type="ECO:0000256" key="1">
    <source>
        <dbReference type="ARBA" id="ARBA00022553"/>
    </source>
</evidence>
<keyword evidence="4" id="KW-0804">Transcription</keyword>
<dbReference type="EMBL" id="AJAN01000019">
    <property type="protein sequence ID" value="EOH91499.1"/>
    <property type="molecule type" value="Genomic_DNA"/>
</dbReference>
<evidence type="ECO:0000256" key="2">
    <source>
        <dbReference type="ARBA" id="ARBA00023015"/>
    </source>
</evidence>
<evidence type="ECO:0000256" key="4">
    <source>
        <dbReference type="ARBA" id="ARBA00023163"/>
    </source>
</evidence>
<dbReference type="Pfam" id="PF00072">
    <property type="entry name" value="Response_reg"/>
    <property type="match status" value="1"/>
</dbReference>
<keyword evidence="1 5" id="KW-0597">Phosphoprotein</keyword>
<dbReference type="Gene3D" id="3.40.50.2300">
    <property type="match status" value="1"/>
</dbReference>
<dbReference type="PANTHER" id="PTHR45566:SF2">
    <property type="entry name" value="NARL SUBFAMILY"/>
    <property type="match status" value="1"/>
</dbReference>
<dbReference type="SMART" id="SM00448">
    <property type="entry name" value="REC"/>
    <property type="match status" value="1"/>
</dbReference>
<evidence type="ECO:0000313" key="9">
    <source>
        <dbReference type="Proteomes" id="UP000013866"/>
    </source>
</evidence>
<comment type="caution">
    <text evidence="8">The sequence shown here is derived from an EMBL/GenBank/DDBJ whole genome shotgun (WGS) entry which is preliminary data.</text>
</comment>
<dbReference type="CDD" id="cd17535">
    <property type="entry name" value="REC_NarL-like"/>
    <property type="match status" value="1"/>
</dbReference>
<dbReference type="CDD" id="cd06170">
    <property type="entry name" value="LuxR_C_like"/>
    <property type="match status" value="1"/>
</dbReference>
<evidence type="ECO:0000259" key="7">
    <source>
        <dbReference type="PROSITE" id="PS50110"/>
    </source>
</evidence>
<dbReference type="InterPro" id="IPR058245">
    <property type="entry name" value="NreC/VraR/RcsB-like_REC"/>
</dbReference>
<gene>
    <name evidence="8" type="ORF">UAO_00832</name>
</gene>
<sequence length="204" mass="23264">MERDDIIVMKIILFDDHELFLQSLELYLRKYFDHFVACNHRKDCLEVVKQEKPDVVLMDIRLGEKNGLEEGKKILESFPETKLIFLSGSTLIGNYEEAIKIGAKAFVNKTSSVEDLVTKIHLVNGGDTIFPEYEKIYVSLTKTENKILQLVAKGKSQQEIAEIIYSSRRTVSTHMQHILNKLNVHSTVSAVVRGIELGIITIKM</sequence>
<proteinExistence type="predicted"/>
<dbReference type="Proteomes" id="UP000013866">
    <property type="component" value="Unassembled WGS sequence"/>
</dbReference>
<evidence type="ECO:0000256" key="5">
    <source>
        <dbReference type="PROSITE-ProRule" id="PRU00169"/>
    </source>
</evidence>
<dbReference type="PROSITE" id="PS50043">
    <property type="entry name" value="HTH_LUXR_2"/>
    <property type="match status" value="1"/>
</dbReference>
<dbReference type="SUPFAM" id="SSF52172">
    <property type="entry name" value="CheY-like"/>
    <property type="match status" value="1"/>
</dbReference>
<keyword evidence="3" id="KW-0238">DNA-binding</keyword>
<dbReference type="InterPro" id="IPR001789">
    <property type="entry name" value="Sig_transdc_resp-reg_receiver"/>
</dbReference>
<evidence type="ECO:0000313" key="8">
    <source>
        <dbReference type="EMBL" id="EOH91499.1"/>
    </source>
</evidence>
<dbReference type="PROSITE" id="PS50110">
    <property type="entry name" value="RESPONSE_REGULATORY"/>
    <property type="match status" value="1"/>
</dbReference>
<keyword evidence="2" id="KW-0805">Transcription regulation</keyword>
<keyword evidence="9" id="KW-1185">Reference proteome</keyword>
<organism evidence="8 9">
    <name type="scientific">Enterococcus villorum ATCC 700913</name>
    <dbReference type="NCBI Taxonomy" id="1158604"/>
    <lineage>
        <taxon>Bacteria</taxon>
        <taxon>Bacillati</taxon>
        <taxon>Bacillota</taxon>
        <taxon>Bacilli</taxon>
        <taxon>Lactobacillales</taxon>
        <taxon>Enterococcaceae</taxon>
        <taxon>Enterococcus</taxon>
    </lineage>
</organism>
<dbReference type="SUPFAM" id="SSF46894">
    <property type="entry name" value="C-terminal effector domain of the bipartite response regulators"/>
    <property type="match status" value="1"/>
</dbReference>
<feature type="modified residue" description="4-aspartylphosphate" evidence="5">
    <location>
        <position position="59"/>
    </location>
</feature>
<dbReference type="PRINTS" id="PR00038">
    <property type="entry name" value="HTHLUXR"/>
</dbReference>
<dbReference type="PANTHER" id="PTHR45566">
    <property type="entry name" value="HTH-TYPE TRANSCRIPTIONAL REGULATOR YHJB-RELATED"/>
    <property type="match status" value="1"/>
</dbReference>
<dbReference type="InterPro" id="IPR051015">
    <property type="entry name" value="EvgA-like"/>
</dbReference>
<evidence type="ECO:0008006" key="10">
    <source>
        <dbReference type="Google" id="ProtNLM"/>
    </source>
</evidence>
<name>A0ABP2UTG3_9ENTE</name>
<reference evidence="8 9" key="1">
    <citation type="submission" date="2013-02" db="EMBL/GenBank/DDBJ databases">
        <title>The Genome Sequence of Enterococcus villorum ATCC_700913.</title>
        <authorList>
            <consortium name="The Broad Institute Genome Sequencing Platform"/>
            <consortium name="The Broad Institute Genome Sequencing Center for Infectious Disease"/>
            <person name="Earl A.M."/>
            <person name="Gilmore M.S."/>
            <person name="Lebreton F."/>
            <person name="Walker B."/>
            <person name="Young S.K."/>
            <person name="Zeng Q."/>
            <person name="Gargeya S."/>
            <person name="Fitzgerald M."/>
            <person name="Haas B."/>
            <person name="Abouelleil A."/>
            <person name="Alvarado L."/>
            <person name="Arachchi H.M."/>
            <person name="Berlin A.M."/>
            <person name="Chapman S.B."/>
            <person name="Dewar J."/>
            <person name="Goldberg J."/>
            <person name="Griggs A."/>
            <person name="Gujja S."/>
            <person name="Hansen M."/>
            <person name="Howarth C."/>
            <person name="Imamovic A."/>
            <person name="Larimer J."/>
            <person name="McCowan C."/>
            <person name="Murphy C."/>
            <person name="Neiman D."/>
            <person name="Pearson M."/>
            <person name="Priest M."/>
            <person name="Roberts A."/>
            <person name="Saif S."/>
            <person name="Shea T."/>
            <person name="Sisk P."/>
            <person name="Sykes S."/>
            <person name="Wortman J."/>
            <person name="Nusbaum C."/>
            <person name="Birren B."/>
        </authorList>
    </citation>
    <scope>NUCLEOTIDE SEQUENCE [LARGE SCALE GENOMIC DNA]</scope>
    <source>
        <strain evidence="8 9">ATCC 700913</strain>
    </source>
</reference>
<dbReference type="SMART" id="SM00421">
    <property type="entry name" value="HTH_LUXR"/>
    <property type="match status" value="1"/>
</dbReference>
<feature type="domain" description="HTH luxR-type" evidence="6">
    <location>
        <begin position="133"/>
        <end position="198"/>
    </location>
</feature>
<feature type="domain" description="Response regulatory" evidence="7">
    <location>
        <begin position="10"/>
        <end position="124"/>
    </location>
</feature>
<dbReference type="Pfam" id="PF00196">
    <property type="entry name" value="GerE"/>
    <property type="match status" value="1"/>
</dbReference>
<dbReference type="InterPro" id="IPR000792">
    <property type="entry name" value="Tscrpt_reg_LuxR_C"/>
</dbReference>
<accession>A0ABP2UTG3</accession>